<dbReference type="Proteomes" id="UP000054018">
    <property type="component" value="Unassembled WGS sequence"/>
</dbReference>
<name>A0A0C9YW21_9AGAM</name>
<dbReference type="EMBL" id="KN833811">
    <property type="protein sequence ID" value="KIK18169.1"/>
    <property type="molecule type" value="Genomic_DNA"/>
</dbReference>
<gene>
    <name evidence="1" type="ORF">PISMIDRAFT_684465</name>
</gene>
<evidence type="ECO:0000313" key="2">
    <source>
        <dbReference type="Proteomes" id="UP000054018"/>
    </source>
</evidence>
<sequence>MYSLLNNRVGNVGNAVDSITKVSDRRAQEGTRSMRLQLRKKRGWRRAGWAEERRI</sequence>
<proteinExistence type="predicted"/>
<evidence type="ECO:0000313" key="1">
    <source>
        <dbReference type="EMBL" id="KIK18169.1"/>
    </source>
</evidence>
<reference evidence="2" key="2">
    <citation type="submission" date="2015-01" db="EMBL/GenBank/DDBJ databases">
        <title>Evolutionary Origins and Diversification of the Mycorrhizal Mutualists.</title>
        <authorList>
            <consortium name="DOE Joint Genome Institute"/>
            <consortium name="Mycorrhizal Genomics Consortium"/>
            <person name="Kohler A."/>
            <person name="Kuo A."/>
            <person name="Nagy L.G."/>
            <person name="Floudas D."/>
            <person name="Copeland A."/>
            <person name="Barry K.W."/>
            <person name="Cichocki N."/>
            <person name="Veneault-Fourrey C."/>
            <person name="LaButti K."/>
            <person name="Lindquist E.A."/>
            <person name="Lipzen A."/>
            <person name="Lundell T."/>
            <person name="Morin E."/>
            <person name="Murat C."/>
            <person name="Riley R."/>
            <person name="Ohm R."/>
            <person name="Sun H."/>
            <person name="Tunlid A."/>
            <person name="Henrissat B."/>
            <person name="Grigoriev I.V."/>
            <person name="Hibbett D.S."/>
            <person name="Martin F."/>
        </authorList>
    </citation>
    <scope>NUCLEOTIDE SEQUENCE [LARGE SCALE GENOMIC DNA]</scope>
    <source>
        <strain evidence="2">441</strain>
    </source>
</reference>
<dbReference type="HOGENOM" id="CLU_3033253_0_0_1"/>
<reference evidence="1 2" key="1">
    <citation type="submission" date="2014-04" db="EMBL/GenBank/DDBJ databases">
        <authorList>
            <consortium name="DOE Joint Genome Institute"/>
            <person name="Kuo A."/>
            <person name="Kohler A."/>
            <person name="Costa M.D."/>
            <person name="Nagy L.G."/>
            <person name="Floudas D."/>
            <person name="Copeland A."/>
            <person name="Barry K.W."/>
            <person name="Cichocki N."/>
            <person name="Veneault-Fourrey C."/>
            <person name="LaButti K."/>
            <person name="Lindquist E.A."/>
            <person name="Lipzen A."/>
            <person name="Lundell T."/>
            <person name="Morin E."/>
            <person name="Murat C."/>
            <person name="Sun H."/>
            <person name="Tunlid A."/>
            <person name="Henrissat B."/>
            <person name="Grigoriev I.V."/>
            <person name="Hibbett D.S."/>
            <person name="Martin F."/>
            <person name="Nordberg H.P."/>
            <person name="Cantor M.N."/>
            <person name="Hua S.X."/>
        </authorList>
    </citation>
    <scope>NUCLEOTIDE SEQUENCE [LARGE SCALE GENOMIC DNA]</scope>
    <source>
        <strain evidence="1 2">441</strain>
    </source>
</reference>
<organism evidence="1 2">
    <name type="scientific">Pisolithus microcarpus 441</name>
    <dbReference type="NCBI Taxonomy" id="765257"/>
    <lineage>
        <taxon>Eukaryota</taxon>
        <taxon>Fungi</taxon>
        <taxon>Dikarya</taxon>
        <taxon>Basidiomycota</taxon>
        <taxon>Agaricomycotina</taxon>
        <taxon>Agaricomycetes</taxon>
        <taxon>Agaricomycetidae</taxon>
        <taxon>Boletales</taxon>
        <taxon>Sclerodermatineae</taxon>
        <taxon>Pisolithaceae</taxon>
        <taxon>Pisolithus</taxon>
    </lineage>
</organism>
<keyword evidence="2" id="KW-1185">Reference proteome</keyword>
<accession>A0A0C9YW21</accession>
<dbReference type="AlphaFoldDB" id="A0A0C9YW21"/>
<protein>
    <submittedName>
        <fullName evidence="1">Uncharacterized protein</fullName>
    </submittedName>
</protein>